<dbReference type="PANTHER" id="PTHR30483">
    <property type="entry name" value="LEUCINE-SPECIFIC-BINDING PROTEIN"/>
    <property type="match status" value="1"/>
</dbReference>
<dbReference type="InterPro" id="IPR028081">
    <property type="entry name" value="Leu-bd"/>
</dbReference>
<dbReference type="CDD" id="cd06330">
    <property type="entry name" value="PBP1_As_SBP-like"/>
    <property type="match status" value="1"/>
</dbReference>
<name>A0ABS9W7B5_9PROT</name>
<feature type="domain" description="Leucine-binding protein" evidence="4">
    <location>
        <begin position="54"/>
        <end position="398"/>
    </location>
</feature>
<evidence type="ECO:0000256" key="3">
    <source>
        <dbReference type="ARBA" id="ARBA00022970"/>
    </source>
</evidence>
<accession>A0ABS9W7B5</accession>
<reference evidence="5 6" key="1">
    <citation type="submission" date="2022-03" db="EMBL/GenBank/DDBJ databases">
        <title>Complete genome analysis of Roseomonas KG 17.1 : a prolific producer of plant growth promoters.</title>
        <authorList>
            <person name="Saadouli I."/>
            <person name="Najjari A."/>
            <person name="Mosbah A."/>
            <person name="Ouzari H.I."/>
        </authorList>
    </citation>
    <scope>NUCLEOTIDE SEQUENCE [LARGE SCALE GENOMIC DNA]</scope>
    <source>
        <strain evidence="5 6">KG17-1</strain>
    </source>
</reference>
<evidence type="ECO:0000313" key="6">
    <source>
        <dbReference type="Proteomes" id="UP001201985"/>
    </source>
</evidence>
<keyword evidence="3" id="KW-0029">Amino-acid transport</keyword>
<dbReference type="EMBL" id="JALBUU010000028">
    <property type="protein sequence ID" value="MCI0755197.1"/>
    <property type="molecule type" value="Genomic_DNA"/>
</dbReference>
<organism evidence="5 6">
    <name type="scientific">Teichococcus vastitatis</name>
    <dbReference type="NCBI Taxonomy" id="2307076"/>
    <lineage>
        <taxon>Bacteria</taxon>
        <taxon>Pseudomonadati</taxon>
        <taxon>Pseudomonadota</taxon>
        <taxon>Alphaproteobacteria</taxon>
        <taxon>Acetobacterales</taxon>
        <taxon>Roseomonadaceae</taxon>
        <taxon>Roseomonas</taxon>
    </lineage>
</organism>
<dbReference type="Pfam" id="PF13458">
    <property type="entry name" value="Peripla_BP_6"/>
    <property type="match status" value="1"/>
</dbReference>
<keyword evidence="3" id="KW-0813">Transport</keyword>
<comment type="similarity">
    <text evidence="1">Belongs to the leucine-binding protein family.</text>
</comment>
<keyword evidence="6" id="KW-1185">Reference proteome</keyword>
<dbReference type="RefSeq" id="WP_120008719.1">
    <property type="nucleotide sequence ID" value="NZ_JALBUU010000028.1"/>
</dbReference>
<dbReference type="Proteomes" id="UP001201985">
    <property type="component" value="Unassembled WGS sequence"/>
</dbReference>
<evidence type="ECO:0000313" key="5">
    <source>
        <dbReference type="EMBL" id="MCI0755197.1"/>
    </source>
</evidence>
<keyword evidence="2" id="KW-0732">Signal</keyword>
<proteinExistence type="inferred from homology"/>
<dbReference type="PANTHER" id="PTHR30483:SF37">
    <property type="entry name" value="ABC TRANSPORTER SUBSTRATE-BINDING PROTEIN"/>
    <property type="match status" value="1"/>
</dbReference>
<sequence>MVAEIVPPRASSQPDNASQLHSVTRRAALLGAAGIGSLALAGRAAQAQPAKPAEIKVGIATYLSGPASVFGVPGRQAAEMLFDELNEAGGIGGVKLRPIFVDEGPGVDHFVGEYRRLVQSENVNLIFAGISSADCLACAPLSDEMKRPTLLWDCGTQRVFEDGKYEYAFRPQANATPEVLSALLYLLRAKPDFRSIAVVNQDYAWGRDSWDIFRTGLQTLKPGVRVAAELFPRFGATDFSTEITRLLALRPDVVLSTTWGGDLDAFIRQSNDRRLFERSTFVLPLAESSLERVGKSLPAGHIIGARGDHWFLHPNPADPALLARFTENYRKRFNAYPIYSTHHMAQAVFAMKAAYEKALAAKGGGWPTDAELAAAFRGLEFPSLTGRIRIREDGQGLEDQLIGTTVNTDKYPFPVMTDMVVFPADTVTAPVGQKSLDWLKTLKPEMVQAMPQPVAFKP</sequence>
<dbReference type="Gene3D" id="3.40.50.2300">
    <property type="match status" value="2"/>
</dbReference>
<gene>
    <name evidence="5" type="ORF">MON41_15870</name>
</gene>
<evidence type="ECO:0000256" key="1">
    <source>
        <dbReference type="ARBA" id="ARBA00010062"/>
    </source>
</evidence>
<comment type="caution">
    <text evidence="5">The sequence shown here is derived from an EMBL/GenBank/DDBJ whole genome shotgun (WGS) entry which is preliminary data.</text>
</comment>
<dbReference type="SUPFAM" id="SSF53822">
    <property type="entry name" value="Periplasmic binding protein-like I"/>
    <property type="match status" value="1"/>
</dbReference>
<evidence type="ECO:0000256" key="2">
    <source>
        <dbReference type="ARBA" id="ARBA00022729"/>
    </source>
</evidence>
<evidence type="ECO:0000259" key="4">
    <source>
        <dbReference type="Pfam" id="PF13458"/>
    </source>
</evidence>
<dbReference type="InterPro" id="IPR051010">
    <property type="entry name" value="BCAA_transport"/>
</dbReference>
<dbReference type="InterPro" id="IPR028082">
    <property type="entry name" value="Peripla_BP_I"/>
</dbReference>
<protein>
    <submittedName>
        <fullName evidence="5">ABC transporter substrate-binding protein</fullName>
    </submittedName>
</protein>